<reference evidence="2 3" key="1">
    <citation type="submission" date="2019-02" db="EMBL/GenBank/DDBJ databases">
        <title>Deep-cultivation of Planctomycetes and their phenomic and genomic characterization uncovers novel biology.</title>
        <authorList>
            <person name="Wiegand S."/>
            <person name="Jogler M."/>
            <person name="Boedeker C."/>
            <person name="Pinto D."/>
            <person name="Vollmers J."/>
            <person name="Rivas-Marin E."/>
            <person name="Kohn T."/>
            <person name="Peeters S.H."/>
            <person name="Heuer A."/>
            <person name="Rast P."/>
            <person name="Oberbeckmann S."/>
            <person name="Bunk B."/>
            <person name="Jeske O."/>
            <person name="Meyerdierks A."/>
            <person name="Storesund J.E."/>
            <person name="Kallscheuer N."/>
            <person name="Luecker S."/>
            <person name="Lage O.M."/>
            <person name="Pohl T."/>
            <person name="Merkel B.J."/>
            <person name="Hornburger P."/>
            <person name="Mueller R.-W."/>
            <person name="Bruemmer F."/>
            <person name="Labrenz M."/>
            <person name="Spormann A.M."/>
            <person name="Op den Camp H."/>
            <person name="Overmann J."/>
            <person name="Amann R."/>
            <person name="Jetten M.S.M."/>
            <person name="Mascher T."/>
            <person name="Medema M.H."/>
            <person name="Devos D.P."/>
            <person name="Kaster A.-K."/>
            <person name="Ovreas L."/>
            <person name="Rohde M."/>
            <person name="Galperin M.Y."/>
            <person name="Jogler C."/>
        </authorList>
    </citation>
    <scope>NUCLEOTIDE SEQUENCE [LARGE SCALE GENOMIC DNA]</scope>
    <source>
        <strain evidence="2 3">Pan216</strain>
    </source>
</reference>
<sequence length="219" mass="23717">MSTTSTQVWTASTRLGNNLISASPAGIFIGSVSGEMAEPVSEALRRDEVPSVQGLELVEWTTVNRVRGDIKSSSNSVSVSWKSTKGSKTETKSESFSFASPTDRDDFFVHLREVMPSSFAYSEDELTLVRAAIGPGLWTIGLSAFTWIAYLGARDLASGTAEAEIKGRRQAVKRLFLWLMETLGPTGILVLGSVLVLIALAVLVSRVKNPPHYRIVKPA</sequence>
<protein>
    <submittedName>
        <fullName evidence="2">Uncharacterized protein</fullName>
    </submittedName>
</protein>
<gene>
    <name evidence="2" type="ORF">Pan216_42960</name>
</gene>
<dbReference type="Proteomes" id="UP000317093">
    <property type="component" value="Chromosome"/>
</dbReference>
<dbReference type="OrthoDB" id="9837044at2"/>
<dbReference type="KEGG" id="knv:Pan216_42960"/>
<proteinExistence type="predicted"/>
<evidence type="ECO:0000256" key="1">
    <source>
        <dbReference type="SAM" id="Phobius"/>
    </source>
</evidence>
<name>A0A518B8W1_9BACT</name>
<evidence type="ECO:0000313" key="3">
    <source>
        <dbReference type="Proteomes" id="UP000317093"/>
    </source>
</evidence>
<dbReference type="RefSeq" id="WP_145260874.1">
    <property type="nucleotide sequence ID" value="NZ_CP036279.1"/>
</dbReference>
<feature type="transmembrane region" description="Helical" evidence="1">
    <location>
        <begin position="175"/>
        <end position="204"/>
    </location>
</feature>
<organism evidence="2 3">
    <name type="scientific">Kolteria novifilia</name>
    <dbReference type="NCBI Taxonomy" id="2527975"/>
    <lineage>
        <taxon>Bacteria</taxon>
        <taxon>Pseudomonadati</taxon>
        <taxon>Planctomycetota</taxon>
        <taxon>Planctomycetia</taxon>
        <taxon>Kolteriales</taxon>
        <taxon>Kolteriaceae</taxon>
        <taxon>Kolteria</taxon>
    </lineage>
</organism>
<keyword evidence="3" id="KW-1185">Reference proteome</keyword>
<keyword evidence="1" id="KW-0812">Transmembrane</keyword>
<dbReference type="EMBL" id="CP036279">
    <property type="protein sequence ID" value="QDU63416.1"/>
    <property type="molecule type" value="Genomic_DNA"/>
</dbReference>
<evidence type="ECO:0000313" key="2">
    <source>
        <dbReference type="EMBL" id="QDU63416.1"/>
    </source>
</evidence>
<accession>A0A518B8W1</accession>
<keyword evidence="1" id="KW-0472">Membrane</keyword>
<keyword evidence="1" id="KW-1133">Transmembrane helix</keyword>
<dbReference type="AlphaFoldDB" id="A0A518B8W1"/>